<evidence type="ECO:0000313" key="1">
    <source>
        <dbReference type="EMBL" id="OCQ20750.1"/>
    </source>
</evidence>
<dbReference type="AlphaFoldDB" id="A0A1C0TPQ5"/>
<comment type="caution">
    <text evidence="1">The sequence shown here is derived from an EMBL/GenBank/DDBJ whole genome shotgun (WGS) entry which is preliminary data.</text>
</comment>
<reference evidence="2" key="1">
    <citation type="submission" date="2016-07" db="EMBL/GenBank/DDBJ databases">
        <authorList>
            <person name="Florea S."/>
            <person name="Webb J.S."/>
            <person name="Jaromczyk J."/>
            <person name="Schardl C.L."/>
        </authorList>
    </citation>
    <scope>NUCLEOTIDE SEQUENCE [LARGE SCALE GENOMIC DNA]</scope>
    <source>
        <strain evidence="2">IPB1</strain>
    </source>
</reference>
<dbReference type="OrthoDB" id="6309423at2"/>
<protein>
    <submittedName>
        <fullName evidence="1">Uncharacterized protein</fullName>
    </submittedName>
</protein>
<evidence type="ECO:0000313" key="2">
    <source>
        <dbReference type="Proteomes" id="UP000093366"/>
    </source>
</evidence>
<organism evidence="1 2">
    <name type="scientific">Pseudoalteromonas luteoviolacea</name>
    <dbReference type="NCBI Taxonomy" id="43657"/>
    <lineage>
        <taxon>Bacteria</taxon>
        <taxon>Pseudomonadati</taxon>
        <taxon>Pseudomonadota</taxon>
        <taxon>Gammaproteobacteria</taxon>
        <taxon>Alteromonadales</taxon>
        <taxon>Pseudoalteromonadaceae</taxon>
        <taxon>Pseudoalteromonas</taxon>
    </lineage>
</organism>
<accession>A0A1C0TPQ5</accession>
<dbReference type="EMBL" id="MAUJ01000004">
    <property type="protein sequence ID" value="OCQ20750.1"/>
    <property type="molecule type" value="Genomic_DNA"/>
</dbReference>
<proteinExistence type="predicted"/>
<dbReference type="RefSeq" id="WP_065790935.1">
    <property type="nucleotide sequence ID" value="NZ_MAUJ01000004.1"/>
</dbReference>
<sequence length="98" mass="10895">MHPIQAQLLGVTPLKLKAQYSKDSDVDDAHQIDLSPAPLVLSEQLQNDILRATLQDALEVVQGEHIIFTGNSLQLPEAKLNAEQKKQLWRVICDANSK</sequence>
<dbReference type="Proteomes" id="UP000093366">
    <property type="component" value="Unassembled WGS sequence"/>
</dbReference>
<gene>
    <name evidence="1" type="ORF">A7985_13160</name>
</gene>
<name>A0A1C0TPQ5_9GAMM</name>